<feature type="compositionally biased region" description="Basic and acidic residues" evidence="1">
    <location>
        <begin position="11"/>
        <end position="22"/>
    </location>
</feature>
<dbReference type="Proteomes" id="UP000092884">
    <property type="component" value="Chromosome"/>
</dbReference>
<name>A0A1B1U693_9HELI</name>
<proteinExistence type="predicted"/>
<keyword evidence="3" id="KW-1185">Reference proteome</keyword>
<reference evidence="3" key="1">
    <citation type="submission" date="2016-07" db="EMBL/GenBank/DDBJ databases">
        <authorList>
            <person name="Florea S."/>
            <person name="Webb J.S."/>
            <person name="Jaromczyk J."/>
            <person name="Schardl C.L."/>
        </authorList>
    </citation>
    <scope>NUCLEOTIDE SEQUENCE [LARGE SCALE GENOMIC DNA]</scope>
    <source>
        <strain evidence="3">MIT 01-6242</strain>
    </source>
</reference>
<dbReference type="STRING" id="222136.BBW65_05145"/>
<gene>
    <name evidence="2" type="ORF">BBW65_05145</name>
</gene>
<dbReference type="AlphaFoldDB" id="A0A1B1U693"/>
<organism evidence="2 3">
    <name type="scientific">Helicobacter enhydrae</name>
    <dbReference type="NCBI Taxonomy" id="222136"/>
    <lineage>
        <taxon>Bacteria</taxon>
        <taxon>Pseudomonadati</taxon>
        <taxon>Campylobacterota</taxon>
        <taxon>Epsilonproteobacteria</taxon>
        <taxon>Campylobacterales</taxon>
        <taxon>Helicobacteraceae</taxon>
        <taxon>Helicobacter</taxon>
    </lineage>
</organism>
<dbReference type="EMBL" id="CP016503">
    <property type="protein sequence ID" value="ANV98222.1"/>
    <property type="molecule type" value="Genomic_DNA"/>
</dbReference>
<accession>A0A1B1U693</accession>
<evidence type="ECO:0000313" key="2">
    <source>
        <dbReference type="EMBL" id="ANV98222.1"/>
    </source>
</evidence>
<feature type="region of interest" description="Disordered" evidence="1">
    <location>
        <begin position="1"/>
        <end position="30"/>
    </location>
</feature>
<protein>
    <submittedName>
        <fullName evidence="2">Uncharacterized protein</fullName>
    </submittedName>
</protein>
<evidence type="ECO:0000256" key="1">
    <source>
        <dbReference type="SAM" id="MobiDB-lite"/>
    </source>
</evidence>
<evidence type="ECO:0000313" key="3">
    <source>
        <dbReference type="Proteomes" id="UP000092884"/>
    </source>
</evidence>
<sequence>MLKPRFKKKALRDSGITKEHSPQAKPKNKNQRFKTCIEYALLNPSTQTLLRYNIFLFHI</sequence>
<feature type="compositionally biased region" description="Basic residues" evidence="1">
    <location>
        <begin position="1"/>
        <end position="10"/>
    </location>
</feature>
<dbReference type="KEGG" id="het:BBW65_05145"/>